<dbReference type="GO" id="GO:0016787">
    <property type="term" value="F:hydrolase activity"/>
    <property type="evidence" value="ECO:0000318"/>
    <property type="project" value="GO_Central"/>
</dbReference>
<evidence type="ECO:0000313" key="4">
    <source>
        <dbReference type="Proteomes" id="UP000244005"/>
    </source>
</evidence>
<dbReference type="SUPFAM" id="SSF53474">
    <property type="entry name" value="alpha/beta-Hydrolases"/>
    <property type="match status" value="1"/>
</dbReference>
<dbReference type="Pfam" id="PF00561">
    <property type="entry name" value="Abhydrolase_1"/>
    <property type="match status" value="1"/>
</dbReference>
<keyword evidence="4" id="KW-1185">Reference proteome</keyword>
<accession>A0A2R6XNN3</accession>
<feature type="compositionally biased region" description="Low complexity" evidence="1">
    <location>
        <begin position="75"/>
        <end position="85"/>
    </location>
</feature>
<feature type="region of interest" description="Disordered" evidence="1">
    <location>
        <begin position="72"/>
        <end position="111"/>
    </location>
</feature>
<dbReference type="InterPro" id="IPR000073">
    <property type="entry name" value="AB_hydrolase_1"/>
</dbReference>
<dbReference type="Proteomes" id="UP000244005">
    <property type="component" value="Unassembled WGS sequence"/>
</dbReference>
<dbReference type="AlphaFoldDB" id="A0A2R6XNN3"/>
<dbReference type="Gene3D" id="3.40.50.1820">
    <property type="entry name" value="alpha/beta hydrolase"/>
    <property type="match status" value="1"/>
</dbReference>
<dbReference type="EMBL" id="KZ772679">
    <property type="protein sequence ID" value="PTQ47713.1"/>
    <property type="molecule type" value="Genomic_DNA"/>
</dbReference>
<sequence>MAAYSCFKGSGLVVNRPFFSAFSTARRLEGANLLQIRRTRGNWVGRDVVVSFHKNGFSAGRGGTRLVQLGKTESRGAPSAASSSSLGGGAWVQDDDDSQEGKEKQKKKEKVRRLIAGVDQTQLVDPWLLADADSRFAEFYGVQIHHKIARPAADSSANSEEKVVGLPAILLHGFGASLFSWERIMPKLAQVFGESVVAFDRPAFGLTSRAFPPSPQTSEKTKLKFNNIYSVAFSAAAAVAFVNFIKAEKAVLIGHSAGSIIAAEAYHQAPEKFAALILVAPALVAPIVMRQMDAEKKSRERETKLEEDLKSRRASPVLKAWAAILWAFSKILDVLRSVRVFLVLNFSKLVGRLLRSPPGIWLVRRIMDKGGPAAVRMAFYDVTKADKYVLDGYTKPLGCRDWERALVEYCLALIDNSEEKASGKKRIEEITCPVLVVTGDTDRIVPDWNAERLAKVFPNAEFKRIKNCGHLPQEETPDELTEIIKDFLTRNVQFGSATSEPAAIPVA</sequence>
<dbReference type="InterPro" id="IPR029058">
    <property type="entry name" value="AB_hydrolase_fold"/>
</dbReference>
<evidence type="ECO:0000259" key="2">
    <source>
        <dbReference type="Pfam" id="PF00561"/>
    </source>
</evidence>
<dbReference type="InterPro" id="IPR000639">
    <property type="entry name" value="Epox_hydrolase-like"/>
</dbReference>
<feature type="domain" description="AB hydrolase-1" evidence="2">
    <location>
        <begin position="169"/>
        <end position="475"/>
    </location>
</feature>
<dbReference type="PANTHER" id="PTHR43689:SF1">
    <property type="entry name" value="ALPHA_BETA-HYDROLASES SUPERFAMILY PROTEIN"/>
    <property type="match status" value="1"/>
</dbReference>
<gene>
    <name evidence="3" type="ORF">MARPO_0007s0120</name>
</gene>
<name>A0A2R6XNN3_MARPO</name>
<dbReference type="OMA" id="CFCEFNG"/>
<reference evidence="4" key="1">
    <citation type="journal article" date="2017" name="Cell">
        <title>Insights into land plant evolution garnered from the Marchantia polymorpha genome.</title>
        <authorList>
            <person name="Bowman J.L."/>
            <person name="Kohchi T."/>
            <person name="Yamato K.T."/>
            <person name="Jenkins J."/>
            <person name="Shu S."/>
            <person name="Ishizaki K."/>
            <person name="Yamaoka S."/>
            <person name="Nishihama R."/>
            <person name="Nakamura Y."/>
            <person name="Berger F."/>
            <person name="Adam C."/>
            <person name="Aki S.S."/>
            <person name="Althoff F."/>
            <person name="Araki T."/>
            <person name="Arteaga-Vazquez M.A."/>
            <person name="Balasubrmanian S."/>
            <person name="Barry K."/>
            <person name="Bauer D."/>
            <person name="Boehm C.R."/>
            <person name="Briginshaw L."/>
            <person name="Caballero-Perez J."/>
            <person name="Catarino B."/>
            <person name="Chen F."/>
            <person name="Chiyoda S."/>
            <person name="Chovatia M."/>
            <person name="Davies K.M."/>
            <person name="Delmans M."/>
            <person name="Demura T."/>
            <person name="Dierschke T."/>
            <person name="Dolan L."/>
            <person name="Dorantes-Acosta A.E."/>
            <person name="Eklund D.M."/>
            <person name="Florent S.N."/>
            <person name="Flores-Sandoval E."/>
            <person name="Fujiyama A."/>
            <person name="Fukuzawa H."/>
            <person name="Galik B."/>
            <person name="Grimanelli D."/>
            <person name="Grimwood J."/>
            <person name="Grossniklaus U."/>
            <person name="Hamada T."/>
            <person name="Haseloff J."/>
            <person name="Hetherington A.J."/>
            <person name="Higo A."/>
            <person name="Hirakawa Y."/>
            <person name="Hundley H.N."/>
            <person name="Ikeda Y."/>
            <person name="Inoue K."/>
            <person name="Inoue S.I."/>
            <person name="Ishida S."/>
            <person name="Jia Q."/>
            <person name="Kakita M."/>
            <person name="Kanazawa T."/>
            <person name="Kawai Y."/>
            <person name="Kawashima T."/>
            <person name="Kennedy M."/>
            <person name="Kinose K."/>
            <person name="Kinoshita T."/>
            <person name="Kohara Y."/>
            <person name="Koide E."/>
            <person name="Komatsu K."/>
            <person name="Kopischke S."/>
            <person name="Kubo M."/>
            <person name="Kyozuka J."/>
            <person name="Lagercrantz U."/>
            <person name="Lin S.S."/>
            <person name="Lindquist E."/>
            <person name="Lipzen A.M."/>
            <person name="Lu C.W."/>
            <person name="De Luna E."/>
            <person name="Martienssen R.A."/>
            <person name="Minamino N."/>
            <person name="Mizutani M."/>
            <person name="Mizutani M."/>
            <person name="Mochizuki N."/>
            <person name="Monte I."/>
            <person name="Mosher R."/>
            <person name="Nagasaki H."/>
            <person name="Nakagami H."/>
            <person name="Naramoto S."/>
            <person name="Nishitani K."/>
            <person name="Ohtani M."/>
            <person name="Okamoto T."/>
            <person name="Okumura M."/>
            <person name="Phillips J."/>
            <person name="Pollak B."/>
            <person name="Reinders A."/>
            <person name="Rovekamp M."/>
            <person name="Sano R."/>
            <person name="Sawa S."/>
            <person name="Schmid M.W."/>
            <person name="Shirakawa M."/>
            <person name="Solano R."/>
            <person name="Spunde A."/>
            <person name="Suetsugu N."/>
            <person name="Sugano S."/>
            <person name="Sugiyama A."/>
            <person name="Sun R."/>
            <person name="Suzuki Y."/>
            <person name="Takenaka M."/>
            <person name="Takezawa D."/>
            <person name="Tomogane H."/>
            <person name="Tsuzuki M."/>
            <person name="Ueda T."/>
            <person name="Umeda M."/>
            <person name="Ward J.M."/>
            <person name="Watanabe Y."/>
            <person name="Yazaki K."/>
            <person name="Yokoyama R."/>
            <person name="Yoshitake Y."/>
            <person name="Yotsui I."/>
            <person name="Zachgo S."/>
            <person name="Schmutz J."/>
        </authorList>
    </citation>
    <scope>NUCLEOTIDE SEQUENCE [LARGE SCALE GENOMIC DNA]</scope>
    <source>
        <strain evidence="4">Tak-1</strain>
    </source>
</reference>
<dbReference type="PANTHER" id="PTHR43689">
    <property type="entry name" value="HYDROLASE"/>
    <property type="match status" value="1"/>
</dbReference>
<protein>
    <recommendedName>
        <fullName evidence="2">AB hydrolase-1 domain-containing protein</fullName>
    </recommendedName>
</protein>
<dbReference type="OrthoDB" id="19657at2759"/>
<evidence type="ECO:0000256" key="1">
    <source>
        <dbReference type="SAM" id="MobiDB-lite"/>
    </source>
</evidence>
<evidence type="ECO:0000313" key="3">
    <source>
        <dbReference type="EMBL" id="PTQ47713.1"/>
    </source>
</evidence>
<proteinExistence type="predicted"/>
<dbReference type="Gramene" id="Mp3g01260.1">
    <property type="protein sequence ID" value="Mp3g01260.1.cds"/>
    <property type="gene ID" value="Mp3g01260"/>
</dbReference>
<dbReference type="PRINTS" id="PR00412">
    <property type="entry name" value="EPOXHYDRLASE"/>
</dbReference>
<organism evidence="3 4">
    <name type="scientific">Marchantia polymorpha</name>
    <name type="common">Common liverwort</name>
    <name type="synonym">Marchantia aquatica</name>
    <dbReference type="NCBI Taxonomy" id="3197"/>
    <lineage>
        <taxon>Eukaryota</taxon>
        <taxon>Viridiplantae</taxon>
        <taxon>Streptophyta</taxon>
        <taxon>Embryophyta</taxon>
        <taxon>Marchantiophyta</taxon>
        <taxon>Marchantiopsida</taxon>
        <taxon>Marchantiidae</taxon>
        <taxon>Marchantiales</taxon>
        <taxon>Marchantiaceae</taxon>
        <taxon>Marchantia</taxon>
    </lineage>
</organism>